<sequence>MSTRGVAPYLSPYISLIRSLVTLENSKQVVFWYVVQLYVLRLVRHLRATGVATAVHETYVATVKRGFKLMIYLIPSVRRKVQGELDSVTIDLEKKLAPKYDNLPPQHALPSTGLSKDEVIKTLEVHGSLPNTKWENGRVSGAVYNGTVEMGDIWREAFGRFEVSNPLHADFAYSAVLEIPGVRKMDAEVVAMCLSLFNSPLPTSAVDQNGGAGTTTSGGTESILMACKAYRDRAAAERGITRPEMIVPASAHAAFDKAASYFKIKIHHIPVDTETRKVNIKMVKRAINPNTIMLVGSAPNFPDGIIDDISALSKLAIKHHLGLHVDCCLGSFLVPFLERAGYPAEPFDFRVPGVTSISCDTHKYGFAPKGSSVIMYRSKALRRYQYSVMGAWAGGTYASPSMAGSRPGAIIAGAWASMMKMGIDGYTESCREIVGAAKRIVQGVSEMDDLYVLGDPLVSVVAFSSKTVSIYEVGDVMSKKGWHLNALQSPPALHIACTRLTVPVVDELLTDLREAVEEVKSQDKPGEGSMVMLYGLGSSSAIGPGLVEEMASRYMDVLYA</sequence>
<keyword evidence="11" id="KW-0472">Membrane</keyword>
<comment type="pathway">
    <text evidence="4">Sphingolipid metabolism.</text>
</comment>
<keyword evidence="9" id="KW-1133">Transmembrane helix</keyword>
<dbReference type="FunFam" id="3.40.640.10:FF:000020">
    <property type="entry name" value="sphingosine-1-phosphate lyase 1"/>
    <property type="match status" value="1"/>
</dbReference>
<dbReference type="Proteomes" id="UP000249464">
    <property type="component" value="Unassembled WGS sequence"/>
</dbReference>
<evidence type="ECO:0000313" key="18">
    <source>
        <dbReference type="EMBL" id="SGY13841.1"/>
    </source>
</evidence>
<evidence type="ECO:0000256" key="11">
    <source>
        <dbReference type="ARBA" id="ARBA00023136"/>
    </source>
</evidence>
<evidence type="ECO:0000256" key="13">
    <source>
        <dbReference type="ARBA" id="ARBA00038302"/>
    </source>
</evidence>
<dbReference type="InterPro" id="IPR015424">
    <property type="entry name" value="PyrdxlP-dep_Trfase"/>
</dbReference>
<keyword evidence="12 17" id="KW-0456">Lyase</keyword>
<evidence type="ECO:0000256" key="4">
    <source>
        <dbReference type="ARBA" id="ARBA00004991"/>
    </source>
</evidence>
<dbReference type="PANTHER" id="PTHR42735:SF6">
    <property type="entry name" value="SPHINGOSINE-1-PHOSPHATE LYASE 1"/>
    <property type="match status" value="1"/>
</dbReference>
<comment type="subcellular location">
    <subcellularLocation>
        <location evidence="2">Endoplasmic reticulum membrane</location>
        <topology evidence="2">Single-pass membrane protein</topology>
    </subcellularLocation>
</comment>
<dbReference type="GO" id="GO:0030170">
    <property type="term" value="F:pyridoxal phosphate binding"/>
    <property type="evidence" value="ECO:0007669"/>
    <property type="project" value="InterPro"/>
</dbReference>
<evidence type="ECO:0000256" key="3">
    <source>
        <dbReference type="ARBA" id="ARBA00004760"/>
    </source>
</evidence>
<keyword evidence="10" id="KW-0443">Lipid metabolism</keyword>
<protein>
    <recommendedName>
        <fullName evidence="14">sphinganine-1-phosphate aldolase</fullName>
        <ecNumber evidence="14">4.1.2.27</ecNumber>
    </recommendedName>
    <alternativeName>
        <fullName evidence="15">Sphingosine-1-phosphate aldolase</fullName>
    </alternativeName>
</protein>
<dbReference type="Pfam" id="PF00282">
    <property type="entry name" value="Pyridoxal_deC"/>
    <property type="match status" value="1"/>
</dbReference>
<evidence type="ECO:0000256" key="9">
    <source>
        <dbReference type="ARBA" id="ARBA00022989"/>
    </source>
</evidence>
<evidence type="ECO:0000256" key="12">
    <source>
        <dbReference type="ARBA" id="ARBA00023239"/>
    </source>
</evidence>
<dbReference type="EC" id="4.1.2.27" evidence="14"/>
<reference evidence="18 19" key="1">
    <citation type="submission" date="2016-11" db="EMBL/GenBank/DDBJ databases">
        <authorList>
            <person name="Jaros S."/>
            <person name="Januszkiewicz K."/>
            <person name="Wedrychowicz H."/>
        </authorList>
    </citation>
    <scope>NUCLEOTIDE SEQUENCE [LARGE SCALE GENOMIC DNA]</scope>
</reference>
<keyword evidence="8" id="KW-0746">Sphingolipid metabolism</keyword>
<comment type="pathway">
    <text evidence="3">Lipid metabolism; sphingolipid metabolism.</text>
</comment>
<dbReference type="Gene3D" id="6.10.140.2150">
    <property type="match status" value="1"/>
</dbReference>
<accession>A0A2X0LUD5</accession>
<keyword evidence="19" id="KW-1185">Reference proteome</keyword>
<comment type="similarity">
    <text evidence="13">Belongs to the group II decarboxylase family. Sphingosine-1-phosphate lyase subfamily.</text>
</comment>
<dbReference type="Gene3D" id="3.90.1150.10">
    <property type="entry name" value="Aspartate Aminotransferase, domain 1"/>
    <property type="match status" value="1"/>
</dbReference>
<evidence type="ECO:0000256" key="16">
    <source>
        <dbReference type="PIRSR" id="PIRSR602129-50"/>
    </source>
</evidence>
<evidence type="ECO:0000256" key="7">
    <source>
        <dbReference type="ARBA" id="ARBA00022898"/>
    </source>
</evidence>
<dbReference type="SUPFAM" id="SSF53383">
    <property type="entry name" value="PLP-dependent transferases"/>
    <property type="match status" value="1"/>
</dbReference>
<comment type="cofactor">
    <cofactor evidence="1 16 17">
        <name>pyridoxal 5'-phosphate</name>
        <dbReference type="ChEBI" id="CHEBI:597326"/>
    </cofactor>
</comment>
<evidence type="ECO:0000256" key="5">
    <source>
        <dbReference type="ARBA" id="ARBA00022692"/>
    </source>
</evidence>
<dbReference type="GO" id="GO:0030149">
    <property type="term" value="P:sphingolipid catabolic process"/>
    <property type="evidence" value="ECO:0007669"/>
    <property type="project" value="TreeGrafter"/>
</dbReference>
<dbReference type="AlphaFoldDB" id="A0A2X0LUD5"/>
<evidence type="ECO:0000256" key="15">
    <source>
        <dbReference type="ARBA" id="ARBA00042568"/>
    </source>
</evidence>
<evidence type="ECO:0000256" key="2">
    <source>
        <dbReference type="ARBA" id="ARBA00004389"/>
    </source>
</evidence>
<name>A0A2X0LUD5_9BASI</name>
<evidence type="ECO:0000256" key="1">
    <source>
        <dbReference type="ARBA" id="ARBA00001933"/>
    </source>
</evidence>
<dbReference type="GO" id="GO:0019752">
    <property type="term" value="P:carboxylic acid metabolic process"/>
    <property type="evidence" value="ECO:0007669"/>
    <property type="project" value="InterPro"/>
</dbReference>
<dbReference type="GO" id="GO:0008117">
    <property type="term" value="F:sphinganine-1-phosphate aldolase activity"/>
    <property type="evidence" value="ECO:0007669"/>
    <property type="project" value="UniProtKB-EC"/>
</dbReference>
<dbReference type="EMBL" id="FQNC01000012">
    <property type="protein sequence ID" value="SGY13841.1"/>
    <property type="molecule type" value="Genomic_DNA"/>
</dbReference>
<dbReference type="Gene3D" id="3.40.640.10">
    <property type="entry name" value="Type I PLP-dependent aspartate aminotransferase-like (Major domain)"/>
    <property type="match status" value="1"/>
</dbReference>
<evidence type="ECO:0000256" key="17">
    <source>
        <dbReference type="RuleBase" id="RU000382"/>
    </source>
</evidence>
<keyword evidence="5" id="KW-0812">Transmembrane</keyword>
<dbReference type="InterPro" id="IPR002129">
    <property type="entry name" value="PyrdxlP-dep_de-COase"/>
</dbReference>
<keyword evidence="6" id="KW-0256">Endoplasmic reticulum</keyword>
<dbReference type="STRING" id="796604.A0A2X0LUD5"/>
<feature type="modified residue" description="N6-(pyridoxal phosphate)lysine" evidence="16">
    <location>
        <position position="363"/>
    </location>
</feature>
<dbReference type="PANTHER" id="PTHR42735">
    <property type="match status" value="1"/>
</dbReference>
<organism evidence="18 19">
    <name type="scientific">Microbotryum silenes-dioicae</name>
    <dbReference type="NCBI Taxonomy" id="796604"/>
    <lineage>
        <taxon>Eukaryota</taxon>
        <taxon>Fungi</taxon>
        <taxon>Dikarya</taxon>
        <taxon>Basidiomycota</taxon>
        <taxon>Pucciniomycotina</taxon>
        <taxon>Microbotryomycetes</taxon>
        <taxon>Microbotryales</taxon>
        <taxon>Microbotryaceae</taxon>
        <taxon>Microbotryum</taxon>
    </lineage>
</organism>
<dbReference type="InterPro" id="IPR050477">
    <property type="entry name" value="GrpII_AminoAcid_Decarb"/>
</dbReference>
<dbReference type="GO" id="GO:0005789">
    <property type="term" value="C:endoplasmic reticulum membrane"/>
    <property type="evidence" value="ECO:0007669"/>
    <property type="project" value="UniProtKB-SubCell"/>
</dbReference>
<keyword evidence="7 16" id="KW-0663">Pyridoxal phosphate</keyword>
<evidence type="ECO:0000256" key="14">
    <source>
        <dbReference type="ARBA" id="ARBA00038965"/>
    </source>
</evidence>
<proteinExistence type="inferred from homology"/>
<dbReference type="InterPro" id="IPR015421">
    <property type="entry name" value="PyrdxlP-dep_Trfase_major"/>
</dbReference>
<gene>
    <name evidence="18" type="primary">BQ5605_C010g05989</name>
    <name evidence="18" type="ORF">BQ5605_C010G05989</name>
</gene>
<evidence type="ECO:0000256" key="8">
    <source>
        <dbReference type="ARBA" id="ARBA00022919"/>
    </source>
</evidence>
<evidence type="ECO:0000256" key="10">
    <source>
        <dbReference type="ARBA" id="ARBA00023098"/>
    </source>
</evidence>
<evidence type="ECO:0000313" key="19">
    <source>
        <dbReference type="Proteomes" id="UP000249464"/>
    </source>
</evidence>
<dbReference type="InterPro" id="IPR015422">
    <property type="entry name" value="PyrdxlP-dep_Trfase_small"/>
</dbReference>
<evidence type="ECO:0000256" key="6">
    <source>
        <dbReference type="ARBA" id="ARBA00022824"/>
    </source>
</evidence>